<keyword evidence="2" id="KW-1185">Reference proteome</keyword>
<dbReference type="EMBL" id="CP038485">
    <property type="protein sequence ID" value="QFZ26495.1"/>
    <property type="molecule type" value="Genomic_DNA"/>
</dbReference>
<reference evidence="2" key="1">
    <citation type="journal article" date="2019" name="MBio">
        <title>Comparative genomics for the elucidation of multidrug resistance (MDR) in Candida lusitaniae.</title>
        <authorList>
            <person name="Kannan A."/>
            <person name="Asner S.A."/>
            <person name="Trachsel E."/>
            <person name="Kelly S."/>
            <person name="Parker J."/>
            <person name="Sanglard D."/>
        </authorList>
    </citation>
    <scope>NUCLEOTIDE SEQUENCE [LARGE SCALE GENOMIC DNA]</scope>
    <source>
        <strain evidence="2">P1</strain>
    </source>
</reference>
<evidence type="ECO:0000313" key="1">
    <source>
        <dbReference type="EMBL" id="QFZ26495.1"/>
    </source>
</evidence>
<gene>
    <name evidence="1" type="ORF">EJF14_20400</name>
</gene>
<organism evidence="1 2">
    <name type="scientific">Clavispora lusitaniae</name>
    <name type="common">Candida lusitaniae</name>
    <dbReference type="NCBI Taxonomy" id="36911"/>
    <lineage>
        <taxon>Eukaryota</taxon>
        <taxon>Fungi</taxon>
        <taxon>Dikarya</taxon>
        <taxon>Ascomycota</taxon>
        <taxon>Saccharomycotina</taxon>
        <taxon>Pichiomycetes</taxon>
        <taxon>Metschnikowiaceae</taxon>
        <taxon>Clavispora</taxon>
    </lineage>
</organism>
<sequence length="623" mass="69618">MSSPSRQVIDPLIYTYPENEETGKGKPSAASTALPPASKILNASSSAQQNTAITGWTPLITRTLSNEVVSYNSTPSSKMFPGISKSSAALANGGGSTVINSEYDYPSLNLTPFLTHNLNLLNNPNSAGNLSNNINFTPFYDKSLHLNDFFMDSPIRQTPSKVETITPSKFLISTDPKSSTKNIKAKLQAEQTHKRSITSLETPARQPFKKYNMSFKQEDAEFDGDEEYENRNAKKYDDEGFVTPSKKNILHDISASMINKTPLKSTPLNNNKGPYQTPGKVPNSSPSTVIMSSATKSPEQEGKDRLVPMSPTPNKDKIEVTEPVMGIFSERKGAVKASDLKPSNKKSQKKPNGMNRFQIVFTDVHTLMNTKKKKSAGNTLKPDKADKKSDKKKVPTKAENMKNYSPGPQYSKVALSDSRAQQNLSSFHHTSSNLSASQDFNSTMNTSKEFSIIANNSTVNTTANNLNSSSDQHSFDLMHGGMISTPNGKFLLENSFDEQSPQIMRHCTLGNMYSKSNDAQNQMLPPKSQNNVSLHHQQQYLQLQQEHEHSHHSTNQRQLQQQQYQQEQSQHQNQQHHQQQQQHHHHQQHRQQHHQQLHDPQFRQLSSQGVQNSSMTGFIMSTP</sequence>
<dbReference type="Proteomes" id="UP000326582">
    <property type="component" value="Chromosome 2"/>
</dbReference>
<accession>A0ACD0WGS7</accession>
<name>A0ACD0WGS7_CLALS</name>
<proteinExistence type="predicted"/>
<protein>
    <submittedName>
        <fullName evidence="1">Uncharacterized protein</fullName>
    </submittedName>
</protein>
<evidence type="ECO:0000313" key="2">
    <source>
        <dbReference type="Proteomes" id="UP000326582"/>
    </source>
</evidence>